<evidence type="ECO:0000313" key="3">
    <source>
        <dbReference type="EMBL" id="CAG8120091.1"/>
    </source>
</evidence>
<proteinExistence type="predicted"/>
<dbReference type="SUPFAM" id="SSF52047">
    <property type="entry name" value="RNI-like"/>
    <property type="match status" value="1"/>
</dbReference>
<dbReference type="OrthoDB" id="4802432at2759"/>
<dbReference type="EMBL" id="CAJVOS010000027">
    <property type="protein sequence ID" value="CAG8120091.1"/>
    <property type="molecule type" value="Genomic_DNA"/>
</dbReference>
<feature type="domain" description="F-box" evidence="1">
    <location>
        <begin position="5"/>
        <end position="36"/>
    </location>
</feature>
<sequence>MPAPLLPFDVLLQIFSYGFETLVPYARVCRSWQIAVEAITFADIHLESSSLRNFDKIIRSSNFVRCGHIRRIYFRIKLPKYSIEDRAQYENELDRRCNNNVFTKAISALLQTLSSWPQQFNSSVALEIYAVCPSDFKACPDWDLRTVRIQTYLAFPEKDILDKRFESSYLKLVHNRLSSAGCIYSLKTLDREGFRRFAPSAISQIVSHLPRLQSLDLALNDDEPNDAQRDLLRDGFTMTSWPSSLRDLKLSYDGPTPKVNTDEALPYRSSPGKDSLSRELHGISHQLKSLTLYNIMIDPELFWPTDSTWPILERFTLFYQPAMTSGTWYFDNDPDDNSHRKTGHEGRSSPTILHIHPNEHLQRLYLYAARAAQCMPRLRWMELEAELGRGRVYYGDEFIEHRFEYNAWAGEAVWKGTSQWHLKDEVREAWHAAARSHGRDKALIKLFHSSPYWESWSLQ</sequence>
<gene>
    <name evidence="3" type="ORF">POLS_LOCUS5206</name>
</gene>
<organism evidence="3 4">
    <name type="scientific">Penicillium olsonii</name>
    <dbReference type="NCBI Taxonomy" id="99116"/>
    <lineage>
        <taxon>Eukaryota</taxon>
        <taxon>Fungi</taxon>
        <taxon>Dikarya</taxon>
        <taxon>Ascomycota</taxon>
        <taxon>Pezizomycotina</taxon>
        <taxon>Eurotiomycetes</taxon>
        <taxon>Eurotiomycetidae</taxon>
        <taxon>Eurotiales</taxon>
        <taxon>Aspergillaceae</taxon>
        <taxon>Penicillium</taxon>
    </lineage>
</organism>
<dbReference type="Pfam" id="PF12937">
    <property type="entry name" value="F-box-like"/>
    <property type="match status" value="1"/>
</dbReference>
<dbReference type="AlphaFoldDB" id="A0A9W4HTZ1"/>
<dbReference type="Pfam" id="PF20183">
    <property type="entry name" value="DUF6546"/>
    <property type="match status" value="1"/>
</dbReference>
<dbReference type="InterPro" id="IPR001810">
    <property type="entry name" value="F-box_dom"/>
</dbReference>
<evidence type="ECO:0000259" key="1">
    <source>
        <dbReference type="Pfam" id="PF12937"/>
    </source>
</evidence>
<protein>
    <recommendedName>
        <fullName evidence="5">F-box domain-containing protein</fullName>
    </recommendedName>
</protein>
<reference evidence="3" key="1">
    <citation type="submission" date="2021-07" db="EMBL/GenBank/DDBJ databases">
        <authorList>
            <person name="Branca A.L. A."/>
        </authorList>
    </citation>
    <scope>NUCLEOTIDE SEQUENCE</scope>
</reference>
<dbReference type="Proteomes" id="UP001153618">
    <property type="component" value="Unassembled WGS sequence"/>
</dbReference>
<accession>A0A9W4HTZ1</accession>
<feature type="domain" description="DUF6546" evidence="2">
    <location>
        <begin position="356"/>
        <end position="439"/>
    </location>
</feature>
<name>A0A9W4HTZ1_PENOL</name>
<dbReference type="SUPFAM" id="SSF81383">
    <property type="entry name" value="F-box domain"/>
    <property type="match status" value="1"/>
</dbReference>
<evidence type="ECO:0008006" key="5">
    <source>
        <dbReference type="Google" id="ProtNLM"/>
    </source>
</evidence>
<keyword evidence="4" id="KW-1185">Reference proteome</keyword>
<dbReference type="InterPro" id="IPR036047">
    <property type="entry name" value="F-box-like_dom_sf"/>
</dbReference>
<comment type="caution">
    <text evidence="3">The sequence shown here is derived from an EMBL/GenBank/DDBJ whole genome shotgun (WGS) entry which is preliminary data.</text>
</comment>
<evidence type="ECO:0000313" key="4">
    <source>
        <dbReference type="Proteomes" id="UP001153618"/>
    </source>
</evidence>
<evidence type="ECO:0000259" key="2">
    <source>
        <dbReference type="Pfam" id="PF20183"/>
    </source>
</evidence>
<dbReference type="InterPro" id="IPR046676">
    <property type="entry name" value="DUF6546"/>
</dbReference>